<proteinExistence type="predicted"/>
<protein>
    <recommendedName>
        <fullName evidence="3">DUF1963 domain-containing protein</fullName>
    </recommendedName>
</protein>
<accession>W7B9A2</accession>
<dbReference type="Pfam" id="PF09234">
    <property type="entry name" value="DUF1963"/>
    <property type="match status" value="1"/>
</dbReference>
<dbReference type="Proteomes" id="UP000019253">
    <property type="component" value="Unassembled WGS sequence"/>
</dbReference>
<evidence type="ECO:0000313" key="2">
    <source>
        <dbReference type="Proteomes" id="UP000019253"/>
    </source>
</evidence>
<dbReference type="OrthoDB" id="57088at2"/>
<dbReference type="Gene3D" id="2.30.320.10">
    <property type="entry name" value="YwqG-like"/>
    <property type="match status" value="1"/>
</dbReference>
<evidence type="ECO:0000313" key="1">
    <source>
        <dbReference type="EMBL" id="EUJ23894.1"/>
    </source>
</evidence>
<dbReference type="PATRIC" id="fig|1265819.5.peg.1205"/>
<organism evidence="1 2">
    <name type="scientific">Listeria grandensis FSL F6-0971</name>
    <dbReference type="NCBI Taxonomy" id="1265819"/>
    <lineage>
        <taxon>Bacteria</taxon>
        <taxon>Bacillati</taxon>
        <taxon>Bacillota</taxon>
        <taxon>Bacilli</taxon>
        <taxon>Bacillales</taxon>
        <taxon>Listeriaceae</taxon>
        <taxon>Listeria</taxon>
    </lineage>
</organism>
<dbReference type="InterPro" id="IPR035948">
    <property type="entry name" value="YwqG-like_sf"/>
</dbReference>
<keyword evidence="2" id="KW-1185">Reference proteome</keyword>
<name>W7B9A2_9LIST</name>
<dbReference type="InterPro" id="IPR015315">
    <property type="entry name" value="DUF1963"/>
</dbReference>
<dbReference type="PANTHER" id="PTHR36436">
    <property type="entry name" value="SLL5081 PROTEIN"/>
    <property type="match status" value="1"/>
</dbReference>
<dbReference type="STRING" id="1265819.PGRAN_06021"/>
<dbReference type="PANTHER" id="PTHR36436:SF6">
    <property type="entry name" value="SLL5081 PROTEIN"/>
    <property type="match status" value="1"/>
</dbReference>
<dbReference type="RefSeq" id="WP_036065783.1">
    <property type="nucleotide sequence ID" value="NZ_AODD01000006.1"/>
</dbReference>
<sequence length="274" mass="31518">MSKQKLEEIVPQEALPQFLATEKSRILLSFKDEGELGLMQSKAGGRAYLPKSEPYPRNGDGQPLSLLAQINFEEMPALDNFPTRGLLSFYVDYNDDIIGIDFDEPTNTNGFRVFYFEDFSEVSYSKEEQDALFESVDKDDFYPVVEGEFWMYGQENSQLLLTDSYDFKKVFGGDFYEVAEKLVGEDDDKLDELFELAEVGSQLGAYPYFTQEDPRKYQEGVRHDTLLFQLDSVGIDTFNYGIIWGDCGIGNFFINLEDLKNKDFSNVMYNWDCT</sequence>
<comment type="caution">
    <text evidence="1">The sequence shown here is derived from an EMBL/GenBank/DDBJ whole genome shotgun (WGS) entry which is preliminary data.</text>
</comment>
<dbReference type="AlphaFoldDB" id="W7B9A2"/>
<reference evidence="1 2" key="1">
    <citation type="journal article" date="2014" name="Int. J. Syst. Evol. Microbiol.">
        <title>Listeria floridensis sp. nov., Listeria aquatica sp. nov., Listeria cornellensis sp. nov., Listeria riparia sp. nov. and Listeria grandensis sp. nov., from agricultural and natural environments.</title>
        <authorList>
            <person name="den Bakker H.C."/>
            <person name="Warchocki S."/>
            <person name="Wright E.M."/>
            <person name="Allred A.F."/>
            <person name="Ahlstrom C."/>
            <person name="Manuel C.S."/>
            <person name="Stasiewicz M.J."/>
            <person name="Burrell A."/>
            <person name="Roof S."/>
            <person name="Strawn L."/>
            <person name="Fortes E.D."/>
            <person name="Nightingale K.K."/>
            <person name="Kephart D."/>
            <person name="Wiedmann M."/>
        </authorList>
    </citation>
    <scope>NUCLEOTIDE SEQUENCE [LARGE SCALE GENOMIC DNA]</scope>
    <source>
        <strain evidence="2">FSL F6-971</strain>
    </source>
</reference>
<evidence type="ECO:0008006" key="3">
    <source>
        <dbReference type="Google" id="ProtNLM"/>
    </source>
</evidence>
<dbReference type="EMBL" id="AODD01000006">
    <property type="protein sequence ID" value="EUJ23894.1"/>
    <property type="molecule type" value="Genomic_DNA"/>
</dbReference>
<dbReference type="SUPFAM" id="SSF103032">
    <property type="entry name" value="Hypothetical protein YwqG"/>
    <property type="match status" value="1"/>
</dbReference>
<gene>
    <name evidence="1" type="ORF">PGRAN_06021</name>
</gene>